<dbReference type="AlphaFoldDB" id="A0A6M3KDX5"/>
<accession>A0A6M3KDX5</accession>
<proteinExistence type="predicted"/>
<reference evidence="1" key="1">
    <citation type="submission" date="2020-03" db="EMBL/GenBank/DDBJ databases">
        <title>The deep terrestrial virosphere.</title>
        <authorList>
            <person name="Holmfeldt K."/>
            <person name="Nilsson E."/>
            <person name="Simone D."/>
            <person name="Lopez-Fernandez M."/>
            <person name="Wu X."/>
            <person name="de Brujin I."/>
            <person name="Lundin D."/>
            <person name="Andersson A."/>
            <person name="Bertilsson S."/>
            <person name="Dopson M."/>
        </authorList>
    </citation>
    <scope>NUCLEOTIDE SEQUENCE</scope>
    <source>
        <strain evidence="1">MM415A00780</strain>
    </source>
</reference>
<name>A0A6M3KDX5_9ZZZZ</name>
<dbReference type="EMBL" id="MT142406">
    <property type="protein sequence ID" value="QJA80093.1"/>
    <property type="molecule type" value="Genomic_DNA"/>
</dbReference>
<protein>
    <submittedName>
        <fullName evidence="1">Uncharacterized protein</fullName>
    </submittedName>
</protein>
<gene>
    <name evidence="1" type="ORF">MM415A00780_0007</name>
</gene>
<evidence type="ECO:0000313" key="1">
    <source>
        <dbReference type="EMBL" id="QJA80093.1"/>
    </source>
</evidence>
<organism evidence="1">
    <name type="scientific">viral metagenome</name>
    <dbReference type="NCBI Taxonomy" id="1070528"/>
    <lineage>
        <taxon>unclassified sequences</taxon>
        <taxon>metagenomes</taxon>
        <taxon>organismal metagenomes</taxon>
    </lineage>
</organism>
<sequence>MYMSKKPYAEQIRIPTQKAADNTIETKHSEFKKPYLSDTYEEMEYLADAPPGFAFAPSGMDTPWMGTPVPNFGSMYTPWHLTFFCNPDPCWCEGDTKSFLARCTHDIVGVEFVGKEPKFEIVSDKSAISILAYFGASGSPEIDIRMRALRPWPSPHGSSKFVYGTHSNISIPECAESECCVVDTGIAWNDAGSDDTIARSGSAAVAITGSNTPFTWAVSGTGFTLDYATTTGLTNTLRADASACGAATVTVTGCDGSVATGYVRCTTGGWIEVDRCEQNGGYTSNLFTYYEPDNYTMYQDYAWCENGYGTSTECCGWPHSPCAYCASLEPSKYTRRTIIKYNWLC</sequence>